<feature type="region of interest" description="Disordered" evidence="1">
    <location>
        <begin position="210"/>
        <end position="268"/>
    </location>
</feature>
<evidence type="ECO:0000313" key="4">
    <source>
        <dbReference type="Proteomes" id="UP001199106"/>
    </source>
</evidence>
<protein>
    <submittedName>
        <fullName evidence="3">Uncharacterized protein</fullName>
    </submittedName>
</protein>
<feature type="compositionally biased region" description="Basic and acidic residues" evidence="1">
    <location>
        <begin position="210"/>
        <end position="219"/>
    </location>
</feature>
<sequence length="268" mass="27964">MAGFTWPGANAGTVSPVLNSPSAHPTVTSPASDGGAFFSSEVSTSATGFVVVTSTAPDPDVFFSSDVPTSTSTASDGGAFFSSDIPISTVGSHTSAHCLPTAHLDNPLNPNVAPPIDAVPSSVDYGTLPTALPEAVGLSFDHGTPFEMPDLTAPATKMPTGLSSDFTKRDVPRIAANPDPILGVVIVILGIVLALFLLVKYCIRRSSESQDLERGDYPHTRGRHRHRDGSPPATRPDDIPVSEGYGMDPVDLGRAQSWQEGLSEKGVR</sequence>
<name>A0AAD4IHY4_9PLEO</name>
<evidence type="ECO:0000256" key="2">
    <source>
        <dbReference type="SAM" id="Phobius"/>
    </source>
</evidence>
<gene>
    <name evidence="3" type="ORF">G6011_00326</name>
</gene>
<keyword evidence="2" id="KW-1133">Transmembrane helix</keyword>
<dbReference type="EMBL" id="JAANER010000001">
    <property type="protein sequence ID" value="KAG9195206.1"/>
    <property type="molecule type" value="Genomic_DNA"/>
</dbReference>
<proteinExistence type="predicted"/>
<evidence type="ECO:0000313" key="3">
    <source>
        <dbReference type="EMBL" id="KAG9195206.1"/>
    </source>
</evidence>
<comment type="caution">
    <text evidence="3">The sequence shown here is derived from an EMBL/GenBank/DDBJ whole genome shotgun (WGS) entry which is preliminary data.</text>
</comment>
<reference evidence="3" key="1">
    <citation type="submission" date="2021-07" db="EMBL/GenBank/DDBJ databases">
        <title>Genome Resource of American Ginseng Black Spot Pathogen Alternaria panax.</title>
        <authorList>
            <person name="Qiu C."/>
            <person name="Wang W."/>
            <person name="Liu Z."/>
        </authorList>
    </citation>
    <scope>NUCLEOTIDE SEQUENCE</scope>
    <source>
        <strain evidence="3">BNCC115425</strain>
    </source>
</reference>
<keyword evidence="2" id="KW-0472">Membrane</keyword>
<dbReference type="Proteomes" id="UP001199106">
    <property type="component" value="Unassembled WGS sequence"/>
</dbReference>
<feature type="transmembrane region" description="Helical" evidence="2">
    <location>
        <begin position="181"/>
        <end position="199"/>
    </location>
</feature>
<organism evidence="3 4">
    <name type="scientific">Alternaria panax</name>
    <dbReference type="NCBI Taxonomy" id="48097"/>
    <lineage>
        <taxon>Eukaryota</taxon>
        <taxon>Fungi</taxon>
        <taxon>Dikarya</taxon>
        <taxon>Ascomycota</taxon>
        <taxon>Pezizomycotina</taxon>
        <taxon>Dothideomycetes</taxon>
        <taxon>Pleosporomycetidae</taxon>
        <taxon>Pleosporales</taxon>
        <taxon>Pleosporineae</taxon>
        <taxon>Pleosporaceae</taxon>
        <taxon>Alternaria</taxon>
        <taxon>Alternaria sect. Panax</taxon>
    </lineage>
</organism>
<evidence type="ECO:0000256" key="1">
    <source>
        <dbReference type="SAM" id="MobiDB-lite"/>
    </source>
</evidence>
<dbReference type="AlphaFoldDB" id="A0AAD4IHY4"/>
<keyword evidence="4" id="KW-1185">Reference proteome</keyword>
<accession>A0AAD4IHY4</accession>
<keyword evidence="2" id="KW-0812">Transmembrane</keyword>